<keyword evidence="1" id="KW-0175">Coiled coil</keyword>
<name>A0A448WAY1_9PLAT</name>
<dbReference type="AlphaFoldDB" id="A0A448WAY1"/>
<comment type="caution">
    <text evidence="3">The sequence shown here is derived from an EMBL/GenBank/DDBJ whole genome shotgun (WGS) entry which is preliminary data.</text>
</comment>
<evidence type="ECO:0000313" key="3">
    <source>
        <dbReference type="EMBL" id="VEL07304.1"/>
    </source>
</evidence>
<gene>
    <name evidence="3" type="ORF">PXEA_LOCUS744</name>
</gene>
<reference evidence="3" key="1">
    <citation type="submission" date="2018-11" db="EMBL/GenBank/DDBJ databases">
        <authorList>
            <consortium name="Pathogen Informatics"/>
        </authorList>
    </citation>
    <scope>NUCLEOTIDE SEQUENCE</scope>
</reference>
<keyword evidence="4" id="KW-1185">Reference proteome</keyword>
<evidence type="ECO:0000256" key="2">
    <source>
        <dbReference type="SAM" id="Phobius"/>
    </source>
</evidence>
<dbReference type="EMBL" id="CAAALY010001446">
    <property type="protein sequence ID" value="VEL07304.1"/>
    <property type="molecule type" value="Genomic_DNA"/>
</dbReference>
<proteinExistence type="predicted"/>
<accession>A0A448WAY1</accession>
<sequence>MFRANTGAPRRFSAQRHQAAHFDLQTLQVCQAFSANTCKHTLIRLLVHIARIRFPDKKVIKEKEAHIEQLLEEREIERSDVAKATLEKEQVGLIFLKTILRSLIFINFPWSFSFEYWSLIFSAYMYNFSL</sequence>
<feature type="coiled-coil region" evidence="1">
    <location>
        <begin position="60"/>
        <end position="87"/>
    </location>
</feature>
<organism evidence="3 4">
    <name type="scientific">Protopolystoma xenopodis</name>
    <dbReference type="NCBI Taxonomy" id="117903"/>
    <lineage>
        <taxon>Eukaryota</taxon>
        <taxon>Metazoa</taxon>
        <taxon>Spiralia</taxon>
        <taxon>Lophotrochozoa</taxon>
        <taxon>Platyhelminthes</taxon>
        <taxon>Monogenea</taxon>
        <taxon>Polyopisthocotylea</taxon>
        <taxon>Polystomatidea</taxon>
        <taxon>Polystomatidae</taxon>
        <taxon>Protopolystoma</taxon>
    </lineage>
</organism>
<dbReference type="Proteomes" id="UP000784294">
    <property type="component" value="Unassembled WGS sequence"/>
</dbReference>
<evidence type="ECO:0000313" key="4">
    <source>
        <dbReference type="Proteomes" id="UP000784294"/>
    </source>
</evidence>
<keyword evidence="2" id="KW-1133">Transmembrane helix</keyword>
<keyword evidence="2" id="KW-0812">Transmembrane</keyword>
<keyword evidence="2" id="KW-0472">Membrane</keyword>
<evidence type="ECO:0000256" key="1">
    <source>
        <dbReference type="SAM" id="Coils"/>
    </source>
</evidence>
<feature type="transmembrane region" description="Helical" evidence="2">
    <location>
        <begin position="103"/>
        <end position="126"/>
    </location>
</feature>
<protein>
    <submittedName>
        <fullName evidence="3">Uncharacterized protein</fullName>
    </submittedName>
</protein>